<dbReference type="InterPro" id="IPR006043">
    <property type="entry name" value="NCS2"/>
</dbReference>
<name>A0A967EA72_9MICO</name>
<evidence type="ECO:0000256" key="3">
    <source>
        <dbReference type="ARBA" id="ARBA00022448"/>
    </source>
</evidence>
<feature type="transmembrane region" description="Helical" evidence="8">
    <location>
        <begin position="352"/>
        <end position="373"/>
    </location>
</feature>
<evidence type="ECO:0000256" key="1">
    <source>
        <dbReference type="ARBA" id="ARBA00004651"/>
    </source>
</evidence>
<evidence type="ECO:0000313" key="9">
    <source>
        <dbReference type="EMBL" id="NHN55579.1"/>
    </source>
</evidence>
<evidence type="ECO:0000256" key="6">
    <source>
        <dbReference type="ARBA" id="ARBA00022989"/>
    </source>
</evidence>
<feature type="transmembrane region" description="Helical" evidence="8">
    <location>
        <begin position="413"/>
        <end position="433"/>
    </location>
</feature>
<keyword evidence="3" id="KW-0813">Transport</keyword>
<sequence length="451" mass="46817">MISTHTAEPVRPAELDAVRPLRRTILFGLQHFLVMSATPISSVFLISAVLRLEQDITLQLLAASLVLSGIGSIVQSVGVGPFGSRLPFVMLPGGAPVILFIGIAQAHDARVATGAVVLTGLIMFLIVPVFTRLLRFFPPLVIGTMMTVVGINLVQVGAKLMFGQPGKPGYGDGSSVVLGLITIAIIVAAVLLGRGVIRRVAPMIGLAGGTVVAVLMGKTHSVDVFGSGLVRLPTLLPFGPPRFDLIAAIPLLLFSIASMAEATGQTVINSEAVGREPRLRVDAPRTIRGDALVSTAAGFFGMPLMVTSGENVGIVRMTGVRSRFVTVAAGVVLILVGLIAPIPRLLRAVPDAVVGGTSVVVFAVIIVLGVQMLARSALQDHATMFVVAVSLGLGLIPILLPAPYAALPDNLRILAESGVAVSTFSAVLLNAVLNHGPLARRRAADATTTED</sequence>
<dbReference type="PANTHER" id="PTHR42810">
    <property type="entry name" value="PURINE PERMEASE C1399.01C-RELATED"/>
    <property type="match status" value="1"/>
</dbReference>
<dbReference type="PANTHER" id="PTHR42810:SF4">
    <property type="entry name" value="URIC ACID TRANSPORTER UACT"/>
    <property type="match status" value="1"/>
</dbReference>
<dbReference type="Pfam" id="PF00860">
    <property type="entry name" value="Xan_ur_permease"/>
    <property type="match status" value="1"/>
</dbReference>
<dbReference type="NCBIfam" id="NF037981">
    <property type="entry name" value="NCS2_1"/>
    <property type="match status" value="1"/>
</dbReference>
<dbReference type="PROSITE" id="PS01116">
    <property type="entry name" value="XANTH_URACIL_PERMASE"/>
    <property type="match status" value="1"/>
</dbReference>
<gene>
    <name evidence="9" type="ORF">G9U51_07270</name>
</gene>
<comment type="subcellular location">
    <subcellularLocation>
        <location evidence="1">Cell membrane</location>
        <topology evidence="1">Multi-pass membrane protein</topology>
    </subcellularLocation>
</comment>
<organism evidence="9 10">
    <name type="scientific">Metallococcus carri</name>
    <dbReference type="NCBI Taxonomy" id="1656884"/>
    <lineage>
        <taxon>Bacteria</taxon>
        <taxon>Bacillati</taxon>
        <taxon>Actinomycetota</taxon>
        <taxon>Actinomycetes</taxon>
        <taxon>Micrococcales</taxon>
        <taxon>Dermacoccaceae</taxon>
        <taxon>Metallococcus</taxon>
    </lineage>
</organism>
<evidence type="ECO:0000256" key="8">
    <source>
        <dbReference type="SAM" id="Phobius"/>
    </source>
</evidence>
<evidence type="ECO:0000256" key="2">
    <source>
        <dbReference type="ARBA" id="ARBA00008821"/>
    </source>
</evidence>
<dbReference type="RefSeq" id="WP_166195363.1">
    <property type="nucleotide sequence ID" value="NZ_JAAOIV010000004.1"/>
</dbReference>
<evidence type="ECO:0000313" key="10">
    <source>
        <dbReference type="Proteomes" id="UP000744769"/>
    </source>
</evidence>
<feature type="transmembrane region" description="Helical" evidence="8">
    <location>
        <begin position="111"/>
        <end position="130"/>
    </location>
</feature>
<keyword evidence="10" id="KW-1185">Reference proteome</keyword>
<accession>A0A967EA72</accession>
<proteinExistence type="inferred from homology"/>
<dbReference type="GO" id="GO:0042907">
    <property type="term" value="F:xanthine transmembrane transporter activity"/>
    <property type="evidence" value="ECO:0007669"/>
    <property type="project" value="TreeGrafter"/>
</dbReference>
<reference evidence="9" key="1">
    <citation type="submission" date="2020-03" db="EMBL/GenBank/DDBJ databases">
        <title>Draft sequencing of Calidifontibacter sp. DB0510.</title>
        <authorList>
            <person name="Kim D.-U."/>
        </authorList>
    </citation>
    <scope>NUCLEOTIDE SEQUENCE</scope>
    <source>
        <strain evidence="9">DB0510</strain>
    </source>
</reference>
<protein>
    <submittedName>
        <fullName evidence="9">Permease</fullName>
    </submittedName>
</protein>
<feature type="transmembrane region" description="Helical" evidence="8">
    <location>
        <begin position="245"/>
        <end position="268"/>
    </location>
</feature>
<dbReference type="GO" id="GO:0005886">
    <property type="term" value="C:plasma membrane"/>
    <property type="evidence" value="ECO:0007669"/>
    <property type="project" value="UniProtKB-SubCell"/>
</dbReference>
<evidence type="ECO:0000256" key="5">
    <source>
        <dbReference type="ARBA" id="ARBA00022692"/>
    </source>
</evidence>
<comment type="caution">
    <text evidence="9">The sequence shown here is derived from an EMBL/GenBank/DDBJ whole genome shotgun (WGS) entry which is preliminary data.</text>
</comment>
<dbReference type="AlphaFoldDB" id="A0A967EA72"/>
<dbReference type="EMBL" id="JAAOIV010000004">
    <property type="protein sequence ID" value="NHN55579.1"/>
    <property type="molecule type" value="Genomic_DNA"/>
</dbReference>
<dbReference type="InterPro" id="IPR006042">
    <property type="entry name" value="Xan_ur_permease"/>
</dbReference>
<evidence type="ECO:0000256" key="4">
    <source>
        <dbReference type="ARBA" id="ARBA00022475"/>
    </source>
</evidence>
<keyword evidence="6 8" id="KW-1133">Transmembrane helix</keyword>
<evidence type="ECO:0000256" key="7">
    <source>
        <dbReference type="ARBA" id="ARBA00023136"/>
    </source>
</evidence>
<feature type="transmembrane region" description="Helical" evidence="8">
    <location>
        <begin position="200"/>
        <end position="217"/>
    </location>
</feature>
<feature type="transmembrane region" description="Helical" evidence="8">
    <location>
        <begin position="56"/>
        <end position="74"/>
    </location>
</feature>
<keyword evidence="5 8" id="KW-0812">Transmembrane</keyword>
<keyword evidence="4" id="KW-1003">Cell membrane</keyword>
<dbReference type="Proteomes" id="UP000744769">
    <property type="component" value="Unassembled WGS sequence"/>
</dbReference>
<feature type="transmembrane region" description="Helical" evidence="8">
    <location>
        <begin position="324"/>
        <end position="346"/>
    </location>
</feature>
<feature type="transmembrane region" description="Helical" evidence="8">
    <location>
        <begin position="385"/>
        <end position="407"/>
    </location>
</feature>
<comment type="similarity">
    <text evidence="2">Belongs to the nucleobase:cation symporter-2 (NCS2) (TC 2.A.40) family.</text>
</comment>
<feature type="transmembrane region" description="Helical" evidence="8">
    <location>
        <begin position="176"/>
        <end position="193"/>
    </location>
</feature>
<feature type="transmembrane region" description="Helical" evidence="8">
    <location>
        <begin position="86"/>
        <end position="105"/>
    </location>
</feature>
<keyword evidence="7 8" id="KW-0472">Membrane</keyword>
<feature type="transmembrane region" description="Helical" evidence="8">
    <location>
        <begin position="32"/>
        <end position="50"/>
    </location>
</feature>
<feature type="transmembrane region" description="Helical" evidence="8">
    <location>
        <begin position="137"/>
        <end position="156"/>
    </location>
</feature>